<accession>A0A2W4JMX7</accession>
<dbReference type="InterPro" id="IPR043129">
    <property type="entry name" value="ATPase_NBD"/>
</dbReference>
<dbReference type="PANTHER" id="PTHR43190:SF3">
    <property type="entry name" value="N-ACETYL-D-GLUCOSAMINE KINASE"/>
    <property type="match status" value="1"/>
</dbReference>
<evidence type="ECO:0000313" key="4">
    <source>
        <dbReference type="Proteomes" id="UP000249324"/>
    </source>
</evidence>
<dbReference type="PANTHER" id="PTHR43190">
    <property type="entry name" value="N-ACETYL-D-GLUCOSAMINE KINASE"/>
    <property type="match status" value="1"/>
</dbReference>
<protein>
    <submittedName>
        <fullName evidence="2">BadF/BadG/BcrA/BcrD ATPase family protein</fullName>
    </submittedName>
</protein>
<reference evidence="3" key="1">
    <citation type="submission" date="2018-05" db="EMBL/GenBank/DDBJ databases">
        <authorList>
            <person name="Lanie J.A."/>
            <person name="Ng W.-L."/>
            <person name="Kazmierczak K.M."/>
            <person name="Andrzejewski T.M."/>
            <person name="Davidsen T.M."/>
            <person name="Wayne K.J."/>
            <person name="Tettelin H."/>
            <person name="Glass J.I."/>
            <person name="Rusch D."/>
            <person name="Podicherti R."/>
            <person name="Tsui H.-C.T."/>
            <person name="Winkler M.E."/>
        </authorList>
    </citation>
    <scope>NUCLEOTIDE SEQUENCE</scope>
    <source>
        <strain evidence="3">ZC4RG45</strain>
    </source>
</reference>
<dbReference type="Proteomes" id="UP000249324">
    <property type="component" value="Unassembled WGS sequence"/>
</dbReference>
<reference evidence="2" key="4">
    <citation type="submission" date="2023-08" db="EMBL/GenBank/DDBJ databases">
        <authorList>
            <person name="Guima S.E.S."/>
            <person name="Martins L.F."/>
            <person name="Silva A.M."/>
            <person name="Setubal J.C."/>
        </authorList>
    </citation>
    <scope>NUCLEOTIDE SEQUENCE</scope>
    <source>
        <strain evidence="2">ZC4RG45</strain>
    </source>
</reference>
<dbReference type="STRING" id="1111738.GCA_000427905_03548"/>
<name>A0A2W4JMX7_9PSEU</name>
<reference evidence="2 4" key="3">
    <citation type="journal article" date="2021" name="BMC Genomics">
        <title>Genome-resolved metagenome and metatranscriptome analyses of thermophilic composting reveal key bacterial players and their metabolic interactions.</title>
        <authorList>
            <person name="Braga L.P.P."/>
            <person name="Pereira R.V."/>
            <person name="Martins L.F."/>
            <person name="Moura L.M.S."/>
            <person name="Sanchez F.B."/>
            <person name="Patane J.S.L."/>
            <person name="da Silva A.M."/>
            <person name="Setubal J.C."/>
        </authorList>
    </citation>
    <scope>NUCLEOTIDE SEQUENCE [LARGE SCALE GENOMIC DNA]</scope>
    <source>
        <strain evidence="2">ZC4RG45</strain>
    </source>
</reference>
<dbReference type="InterPro" id="IPR002731">
    <property type="entry name" value="ATPase_BadF"/>
</dbReference>
<dbReference type="EMBL" id="QGUI02000275">
    <property type="protein sequence ID" value="MFO7193782.1"/>
    <property type="molecule type" value="Genomic_DNA"/>
</dbReference>
<dbReference type="Gene3D" id="3.30.420.40">
    <property type="match status" value="2"/>
</dbReference>
<dbReference type="EMBL" id="QGUI01000132">
    <property type="protein sequence ID" value="PZM99821.1"/>
    <property type="molecule type" value="Genomic_DNA"/>
</dbReference>
<feature type="domain" description="ATPase BadF/BadG/BcrA/BcrD type" evidence="1">
    <location>
        <begin position="5"/>
        <end position="300"/>
    </location>
</feature>
<organism evidence="3">
    <name type="scientific">Thermocrispum agreste</name>
    <dbReference type="NCBI Taxonomy" id="37925"/>
    <lineage>
        <taxon>Bacteria</taxon>
        <taxon>Bacillati</taxon>
        <taxon>Actinomycetota</taxon>
        <taxon>Actinomycetes</taxon>
        <taxon>Pseudonocardiales</taxon>
        <taxon>Pseudonocardiaceae</taxon>
        <taxon>Thermocrispum</taxon>
    </lineage>
</organism>
<dbReference type="AlphaFoldDB" id="A0A2W4JMX7"/>
<dbReference type="SUPFAM" id="SSF53067">
    <property type="entry name" value="Actin-like ATPase domain"/>
    <property type="match status" value="2"/>
</dbReference>
<reference evidence="2" key="2">
    <citation type="submission" date="2018-05" db="EMBL/GenBank/DDBJ databases">
        <authorList>
            <person name="Moura L."/>
            <person name="Setubal J.C."/>
        </authorList>
    </citation>
    <scope>NUCLEOTIDE SEQUENCE</scope>
    <source>
        <strain evidence="2">ZC4RG45</strain>
    </source>
</reference>
<evidence type="ECO:0000313" key="2">
    <source>
        <dbReference type="EMBL" id="MFO7193782.1"/>
    </source>
</evidence>
<evidence type="ECO:0000259" key="1">
    <source>
        <dbReference type="Pfam" id="PF01869"/>
    </source>
</evidence>
<dbReference type="Pfam" id="PF01869">
    <property type="entry name" value="BcrAD_BadFG"/>
    <property type="match status" value="1"/>
</dbReference>
<sequence>MAVVIGVDAGGTGMRAVAVDHGSEGEAVLGSADGPAGNALSVPPDQLQARLTACVAACLESAGARPEEVGAVVAGLAGVRAAPHAADTVRAAVAAAGMACPVGVCSDVEVAFAGGSAEPDGVVLIAGTGASAARIRGFTTVATADGAGWLLGDDGSGFWIARQALHAVLASLDGRGPRTELAGALCAELGTRPVTCDVVAAAMAVPPPALARLAPRVLRVAEAGDEVAHDIVQGAVQHLAATATALGPRPDQPLVLAGGLIGAGGPLQSRVTAALSPSGRPVVVAVDTRQGAAVGAARLAAMALAENKFCH</sequence>
<evidence type="ECO:0000313" key="3">
    <source>
        <dbReference type="EMBL" id="PZM99821.1"/>
    </source>
</evidence>
<proteinExistence type="predicted"/>
<comment type="caution">
    <text evidence="3">The sequence shown here is derived from an EMBL/GenBank/DDBJ whole genome shotgun (WGS) entry which is preliminary data.</text>
</comment>
<dbReference type="InterPro" id="IPR052519">
    <property type="entry name" value="Euk-type_GlcNAc_Kinase"/>
</dbReference>
<gene>
    <name evidence="2" type="ORF">DIU77_016180</name>
    <name evidence="3" type="ORF">DIU77_04970</name>
</gene>